<dbReference type="PANTHER" id="PTHR39335:SF1">
    <property type="entry name" value="BLL4220 PROTEIN"/>
    <property type="match status" value="1"/>
</dbReference>
<dbReference type="GO" id="GO:0043448">
    <property type="term" value="P:alkane catabolic process"/>
    <property type="evidence" value="ECO:0007669"/>
    <property type="project" value="TreeGrafter"/>
</dbReference>
<evidence type="ECO:0008006" key="5">
    <source>
        <dbReference type="Google" id="ProtNLM"/>
    </source>
</evidence>
<reference evidence="3" key="1">
    <citation type="submission" date="2022-08" db="EMBL/GenBank/DDBJ databases">
        <authorList>
            <person name="Tistechok S."/>
            <person name="Samborskyy M."/>
            <person name="Roman I."/>
        </authorList>
    </citation>
    <scope>NUCLEOTIDE SEQUENCE</scope>
    <source>
        <strain evidence="3">DSM 103496</strain>
    </source>
</reference>
<keyword evidence="2" id="KW-0732">Signal</keyword>
<name>A0A9X2VRY3_9PSEU</name>
<feature type="compositionally biased region" description="Low complexity" evidence="1">
    <location>
        <begin position="196"/>
        <end position="206"/>
    </location>
</feature>
<evidence type="ECO:0000313" key="4">
    <source>
        <dbReference type="Proteomes" id="UP001141259"/>
    </source>
</evidence>
<evidence type="ECO:0000256" key="2">
    <source>
        <dbReference type="SAM" id="SignalP"/>
    </source>
</evidence>
<feature type="compositionally biased region" description="Low complexity" evidence="1">
    <location>
        <begin position="51"/>
        <end position="74"/>
    </location>
</feature>
<dbReference type="Pfam" id="PF03640">
    <property type="entry name" value="Lipoprotein_15"/>
    <property type="match status" value="2"/>
</dbReference>
<feature type="signal peptide" evidence="2">
    <location>
        <begin position="1"/>
        <end position="26"/>
    </location>
</feature>
<dbReference type="PROSITE" id="PS51257">
    <property type="entry name" value="PROKAR_LIPOPROTEIN"/>
    <property type="match status" value="1"/>
</dbReference>
<feature type="compositionally biased region" description="Polar residues" evidence="1">
    <location>
        <begin position="28"/>
        <end position="38"/>
    </location>
</feature>
<protein>
    <recommendedName>
        <fullName evidence="5">Lipoprotein with Yx(FWY)xxD motif</fullName>
    </recommendedName>
</protein>
<dbReference type="AlphaFoldDB" id="A0A9X2VRY3"/>
<accession>A0A9X2VRY3</accession>
<dbReference type="InterPro" id="IPR005297">
    <property type="entry name" value="Lipoprotein_repeat"/>
</dbReference>
<proteinExistence type="predicted"/>
<comment type="caution">
    <text evidence="3">The sequence shown here is derived from an EMBL/GenBank/DDBJ whole genome shotgun (WGS) entry which is preliminary data.</text>
</comment>
<dbReference type="Proteomes" id="UP001141259">
    <property type="component" value="Unassembled WGS sequence"/>
</dbReference>
<gene>
    <name evidence="3" type="ORF">NZH93_29890</name>
</gene>
<dbReference type="RefSeq" id="WP_259626576.1">
    <property type="nucleotide sequence ID" value="NZ_JANYMP010000016.1"/>
</dbReference>
<organism evidence="3 4">
    <name type="scientific">Umezawaea endophytica</name>
    <dbReference type="NCBI Taxonomy" id="1654476"/>
    <lineage>
        <taxon>Bacteria</taxon>
        <taxon>Bacillati</taxon>
        <taxon>Actinomycetota</taxon>
        <taxon>Actinomycetes</taxon>
        <taxon>Pseudonocardiales</taxon>
        <taxon>Pseudonocardiaceae</taxon>
        <taxon>Umezawaea</taxon>
    </lineage>
</organism>
<dbReference type="EMBL" id="JANYMP010000016">
    <property type="protein sequence ID" value="MCS7481087.1"/>
    <property type="molecule type" value="Genomic_DNA"/>
</dbReference>
<feature type="chain" id="PRO_5040885265" description="Lipoprotein with Yx(FWY)xxD motif" evidence="2">
    <location>
        <begin position="27"/>
        <end position="216"/>
    </location>
</feature>
<dbReference type="PANTHER" id="PTHR39335">
    <property type="entry name" value="BLL4220 PROTEIN"/>
    <property type="match status" value="1"/>
</dbReference>
<keyword evidence="4" id="KW-1185">Reference proteome</keyword>
<evidence type="ECO:0000313" key="3">
    <source>
        <dbReference type="EMBL" id="MCS7481087.1"/>
    </source>
</evidence>
<evidence type="ECO:0000256" key="1">
    <source>
        <dbReference type="SAM" id="MobiDB-lite"/>
    </source>
</evidence>
<feature type="region of interest" description="Disordered" evidence="1">
    <location>
        <begin position="28"/>
        <end position="76"/>
    </location>
</feature>
<feature type="region of interest" description="Disordered" evidence="1">
    <location>
        <begin position="175"/>
        <end position="216"/>
    </location>
</feature>
<sequence length="216" mass="21565">MLGNRTRRVLTLVPAAAALVATSACGTVTGASPSQQSPDAGYSQAGSGNDAPVAVRPTTAPQAAPPAAAGAEPTNDSANRMLAASESRQLGAFVVNAHGFTVYRFDKDTAKPSKSTCDGECAKTWPPVLASERTMVSELDAGLVGTVTRTDGTAQVTFAGSPLYTYTGDRAPGRISGQGKGGTWWAVTPDGGKVAGTGTASTQPSGAGSGPGASDY</sequence>
<feature type="compositionally biased region" description="Gly residues" evidence="1">
    <location>
        <begin position="207"/>
        <end position="216"/>
    </location>
</feature>